<dbReference type="SUPFAM" id="SSF48403">
    <property type="entry name" value="Ankyrin repeat"/>
    <property type="match status" value="1"/>
</dbReference>
<comment type="caution">
    <text evidence="1">The sequence shown here is derived from an EMBL/GenBank/DDBJ whole genome shotgun (WGS) entry which is preliminary data.</text>
</comment>
<keyword evidence="2" id="KW-1185">Reference proteome</keyword>
<reference evidence="1 2" key="1">
    <citation type="journal article" date="2016" name="Front. Microbiol.">
        <title>Comparative Genomic Analysis Reveals a Diverse Repertoire of Genes Involved in Prokaryote-Eukaryote Interactions within the Pseudovibrio Genus.</title>
        <authorList>
            <person name="Romano S."/>
            <person name="Fernandez-Guerra A."/>
            <person name="Reen F.J."/>
            <person name="Glockner F.O."/>
            <person name="Crowley S.P."/>
            <person name="O'Sullivan O."/>
            <person name="Cotter P.D."/>
            <person name="Adams C."/>
            <person name="Dobson A.D."/>
            <person name="O'Gara F."/>
        </authorList>
    </citation>
    <scope>NUCLEOTIDE SEQUENCE [LARGE SCALE GENOMIC DNA]</scope>
    <source>
        <strain evidence="1 2">Ad2</strain>
    </source>
</reference>
<dbReference type="Proteomes" id="UP000076577">
    <property type="component" value="Unassembled WGS sequence"/>
</dbReference>
<protein>
    <recommendedName>
        <fullName evidence="3">Ankyrin repeats (3 copies)</fullName>
    </recommendedName>
</protein>
<dbReference type="PATRIC" id="fig|989403.3.peg.3068"/>
<accession>A0A165XN78</accession>
<proteinExistence type="predicted"/>
<dbReference type="STRING" id="989403.SAMN05421798_1772"/>
<name>A0A165XN78_9HYPH</name>
<gene>
    <name evidence="1" type="ORF">PsAD2_02861</name>
</gene>
<evidence type="ECO:0008006" key="3">
    <source>
        <dbReference type="Google" id="ProtNLM"/>
    </source>
</evidence>
<dbReference type="AlphaFoldDB" id="A0A165XN78"/>
<evidence type="ECO:0000313" key="2">
    <source>
        <dbReference type="Proteomes" id="UP000076577"/>
    </source>
</evidence>
<dbReference type="InterPro" id="IPR036770">
    <property type="entry name" value="Ankyrin_rpt-contain_sf"/>
</dbReference>
<dbReference type="RefSeq" id="WP_208979642.1">
    <property type="nucleotide sequence ID" value="NZ_FOFM01000077.1"/>
</dbReference>
<dbReference type="EMBL" id="LMCB01000027">
    <property type="protein sequence ID" value="KZL17879.1"/>
    <property type="molecule type" value="Genomic_DNA"/>
</dbReference>
<evidence type="ECO:0000313" key="1">
    <source>
        <dbReference type="EMBL" id="KZL17879.1"/>
    </source>
</evidence>
<dbReference type="Gene3D" id="1.25.40.20">
    <property type="entry name" value="Ankyrin repeat-containing domain"/>
    <property type="match status" value="1"/>
</dbReference>
<organism evidence="1 2">
    <name type="scientific">Pseudovibrio axinellae</name>
    <dbReference type="NCBI Taxonomy" id="989403"/>
    <lineage>
        <taxon>Bacteria</taxon>
        <taxon>Pseudomonadati</taxon>
        <taxon>Pseudomonadota</taxon>
        <taxon>Alphaproteobacteria</taxon>
        <taxon>Hyphomicrobiales</taxon>
        <taxon>Stappiaceae</taxon>
        <taxon>Pseudovibrio</taxon>
    </lineage>
</organism>
<sequence length="48" mass="5306">MAAAQAGNIENVRFLNDNGAEALLTNKAGLTAYQIVKKWNRKAFQARK</sequence>